<protein>
    <submittedName>
        <fullName evidence="1">Uncharacterized protein</fullName>
    </submittedName>
</protein>
<dbReference type="EMBL" id="CP066776">
    <property type="protein sequence ID" value="QQL44812.1"/>
    <property type="molecule type" value="Genomic_DNA"/>
</dbReference>
<dbReference type="RefSeq" id="WP_164365247.1">
    <property type="nucleotide sequence ID" value="NZ_CP066776.1"/>
</dbReference>
<keyword evidence="2" id="KW-1185">Reference proteome</keyword>
<accession>A0A6B3L821</accession>
<sequence length="190" mass="21853">MTARESRLLILTILIGMGIATWLVWSWADEEKAKAKQRIEEAGMRKDRDEQYLKVWRAEVVAVREWLKERNVPSMTLANASSMLLNRAQEAASRGGVRLDDVKFLDVISESGFEQARMTATITDTEENIYQSLMAFHDPERLQVVRALRVQPDKKEQSQIVADVEMRLYYKPLEAEVADVPEVEEDQPND</sequence>
<organism evidence="1 2">
    <name type="scientific">Sulfuriroseicoccus oceanibius</name>
    <dbReference type="NCBI Taxonomy" id="2707525"/>
    <lineage>
        <taxon>Bacteria</taxon>
        <taxon>Pseudomonadati</taxon>
        <taxon>Verrucomicrobiota</taxon>
        <taxon>Verrucomicrobiia</taxon>
        <taxon>Verrucomicrobiales</taxon>
        <taxon>Verrucomicrobiaceae</taxon>
        <taxon>Sulfuriroseicoccus</taxon>
    </lineage>
</organism>
<proteinExistence type="predicted"/>
<dbReference type="Proteomes" id="UP000475117">
    <property type="component" value="Chromosome"/>
</dbReference>
<reference evidence="1 2" key="1">
    <citation type="submission" date="2020-12" db="EMBL/GenBank/DDBJ databases">
        <title>Sulforoseuscoccus oceanibium gen. nov., sp. nov., a representative of the phylum Verrucomicrobia with special cytoplasmic membrane, and proposal of Sulforoseuscoccusaceae fam. nov.</title>
        <authorList>
            <person name="Xi F."/>
        </authorList>
    </citation>
    <scope>NUCLEOTIDE SEQUENCE [LARGE SCALE GENOMIC DNA]</scope>
    <source>
        <strain evidence="1 2">T37</strain>
    </source>
</reference>
<name>A0A6B3L821_9BACT</name>
<dbReference type="KEGG" id="soa:G3M56_013170"/>
<evidence type="ECO:0000313" key="1">
    <source>
        <dbReference type="EMBL" id="QQL44812.1"/>
    </source>
</evidence>
<dbReference type="AlphaFoldDB" id="A0A6B3L821"/>
<gene>
    <name evidence="1" type="ORF">G3M56_013170</name>
</gene>
<evidence type="ECO:0000313" key="2">
    <source>
        <dbReference type="Proteomes" id="UP000475117"/>
    </source>
</evidence>